<comment type="caution">
    <text evidence="8">The sequence shown here is derived from an EMBL/GenBank/DDBJ whole genome shotgun (WGS) entry which is preliminary data.</text>
</comment>
<keyword evidence="3 6" id="KW-0812">Transmembrane</keyword>
<dbReference type="GO" id="GO:0016020">
    <property type="term" value="C:membrane"/>
    <property type="evidence" value="ECO:0007669"/>
    <property type="project" value="UniProtKB-SubCell"/>
</dbReference>
<dbReference type="InterPro" id="IPR003834">
    <property type="entry name" value="Cyt_c_assmbl_TM_dom"/>
</dbReference>
<dbReference type="GO" id="GO:0017004">
    <property type="term" value="P:cytochrome complex assembly"/>
    <property type="evidence" value="ECO:0007669"/>
    <property type="project" value="InterPro"/>
</dbReference>
<evidence type="ECO:0000313" key="8">
    <source>
        <dbReference type="EMBL" id="PDV96660.1"/>
    </source>
</evidence>
<comment type="subcellular location">
    <subcellularLocation>
        <location evidence="1">Membrane</location>
        <topology evidence="1">Multi-pass membrane protein</topology>
    </subcellularLocation>
</comment>
<evidence type="ECO:0000256" key="4">
    <source>
        <dbReference type="ARBA" id="ARBA00022989"/>
    </source>
</evidence>
<sequence length="309" mass="32567">MSFQPIEAPPQVVEKPLRSRRGLLALGLIGALALIVIVLSLNTSDEVGYLTGGSSVLILAIPVFLTGLLSFLSPCTLPILPAYFAVTFQSQRRSIFVMSLAFFFGLATTLTLLGGAISALSGLLFGFRDTLMVVGGIVIMIFGVLGIFGLGFAGVQINERPATTLLGSYLYGATFALGWTACAGPLFGSFMTMLAASGNVAVLQGAVLAFIYASGLGLPLIFLATFFNRLGRGSTFWKMISGKGYEVTLFGRQFYLHTVGVIGGVLMILIGAMLATGRLEILTQMAGSSSLGVWFADLETGISRLFGLQ</sequence>
<organism evidence="8 9">
    <name type="scientific">Candidatus Chloroploca asiatica</name>
    <dbReference type="NCBI Taxonomy" id="1506545"/>
    <lineage>
        <taxon>Bacteria</taxon>
        <taxon>Bacillati</taxon>
        <taxon>Chloroflexota</taxon>
        <taxon>Chloroflexia</taxon>
        <taxon>Chloroflexales</taxon>
        <taxon>Chloroflexineae</taxon>
        <taxon>Oscillochloridaceae</taxon>
        <taxon>Candidatus Chloroploca</taxon>
    </lineage>
</organism>
<dbReference type="AlphaFoldDB" id="A0A2H3L355"/>
<feature type="transmembrane region" description="Helical" evidence="6">
    <location>
        <begin position="95"/>
        <end position="125"/>
    </location>
</feature>
<feature type="domain" description="Cytochrome C biogenesis protein transmembrane" evidence="7">
    <location>
        <begin position="59"/>
        <end position="255"/>
    </location>
</feature>
<evidence type="ECO:0000256" key="5">
    <source>
        <dbReference type="ARBA" id="ARBA00023136"/>
    </source>
</evidence>
<feature type="transmembrane region" description="Helical" evidence="6">
    <location>
        <begin position="56"/>
        <end position="83"/>
    </location>
</feature>
<feature type="transmembrane region" description="Helical" evidence="6">
    <location>
        <begin position="169"/>
        <end position="196"/>
    </location>
</feature>
<evidence type="ECO:0000256" key="3">
    <source>
        <dbReference type="ARBA" id="ARBA00022692"/>
    </source>
</evidence>
<dbReference type="PANTHER" id="PTHR31272:SF4">
    <property type="entry name" value="CYTOCHROME C-TYPE BIOGENESIS PROTEIN HI_1454-RELATED"/>
    <property type="match status" value="1"/>
</dbReference>
<proteinExistence type="inferred from homology"/>
<accession>A0A2H3L355</accession>
<feature type="transmembrane region" description="Helical" evidence="6">
    <location>
        <begin position="254"/>
        <end position="275"/>
    </location>
</feature>
<evidence type="ECO:0000256" key="2">
    <source>
        <dbReference type="ARBA" id="ARBA00006143"/>
    </source>
</evidence>
<feature type="transmembrane region" description="Helical" evidence="6">
    <location>
        <begin position="23"/>
        <end position="44"/>
    </location>
</feature>
<keyword evidence="5 6" id="KW-0472">Membrane</keyword>
<gene>
    <name evidence="8" type="ORF">A9Q02_20535</name>
</gene>
<comment type="similarity">
    <text evidence="2">Belongs to the DsbD family.</text>
</comment>
<evidence type="ECO:0000256" key="6">
    <source>
        <dbReference type="SAM" id="Phobius"/>
    </source>
</evidence>
<keyword evidence="9" id="KW-1185">Reference proteome</keyword>
<protein>
    <submittedName>
        <fullName evidence="8">Cytochrome C biogenesis protein</fullName>
    </submittedName>
</protein>
<dbReference type="InterPro" id="IPR051790">
    <property type="entry name" value="Cytochrome_c-biogenesis_DsbD"/>
</dbReference>
<dbReference type="EMBL" id="LYXE01000185">
    <property type="protein sequence ID" value="PDV96660.1"/>
    <property type="molecule type" value="Genomic_DNA"/>
</dbReference>
<evidence type="ECO:0000259" key="7">
    <source>
        <dbReference type="Pfam" id="PF02683"/>
    </source>
</evidence>
<feature type="transmembrane region" description="Helical" evidence="6">
    <location>
        <begin position="131"/>
        <end position="157"/>
    </location>
</feature>
<feature type="transmembrane region" description="Helical" evidence="6">
    <location>
        <begin position="202"/>
        <end position="227"/>
    </location>
</feature>
<dbReference type="RefSeq" id="WP_097655235.1">
    <property type="nucleotide sequence ID" value="NZ_LYXE01000185.1"/>
</dbReference>
<dbReference type="Pfam" id="PF02683">
    <property type="entry name" value="DsbD_TM"/>
    <property type="match status" value="1"/>
</dbReference>
<reference evidence="8 9" key="1">
    <citation type="submission" date="2016-05" db="EMBL/GenBank/DDBJ databases">
        <authorList>
            <person name="Lavstsen T."/>
            <person name="Jespersen J.S."/>
        </authorList>
    </citation>
    <scope>NUCLEOTIDE SEQUENCE [LARGE SCALE GENOMIC DNA]</scope>
    <source>
        <strain evidence="8 9">B7-9</strain>
    </source>
</reference>
<dbReference type="OrthoDB" id="9803065at2"/>
<evidence type="ECO:0000313" key="9">
    <source>
        <dbReference type="Proteomes" id="UP000220922"/>
    </source>
</evidence>
<dbReference type="Proteomes" id="UP000220922">
    <property type="component" value="Unassembled WGS sequence"/>
</dbReference>
<evidence type="ECO:0000256" key="1">
    <source>
        <dbReference type="ARBA" id="ARBA00004141"/>
    </source>
</evidence>
<dbReference type="PANTHER" id="PTHR31272">
    <property type="entry name" value="CYTOCHROME C-TYPE BIOGENESIS PROTEIN HI_1454-RELATED"/>
    <property type="match status" value="1"/>
</dbReference>
<name>A0A2H3L355_9CHLR</name>
<keyword evidence="4 6" id="KW-1133">Transmembrane helix</keyword>